<dbReference type="Proteomes" id="UP000007264">
    <property type="component" value="Unassembled WGS sequence"/>
</dbReference>
<feature type="compositionally biased region" description="Polar residues" evidence="1">
    <location>
        <begin position="825"/>
        <end position="837"/>
    </location>
</feature>
<accession>I0Z7P7</accession>
<evidence type="ECO:0000313" key="2">
    <source>
        <dbReference type="EMBL" id="EIE26666.1"/>
    </source>
</evidence>
<feature type="compositionally biased region" description="Low complexity" evidence="1">
    <location>
        <begin position="1299"/>
        <end position="1321"/>
    </location>
</feature>
<sequence>MDVPFYISKRVDPLRDRSIFKRRNSEAPNAVAHGFITPQPTIARPSEALDARGPLSPWTAPAAGHASQQPAWSPHHSLTNSASEFNRSDIARQIRANFDSLAVESLVVPTGGTPVAHRQHWRAQPPTFAEAATTPLVGSGTAIAQWGAESGQHAAWRPVPSPHPNFTVAWPQANAGVAVTSQPSQLQRPQPVRASPGPASAGLLQSVLAASPAPSRASQMHSPLITTAHLGSGKALGSAAAQASPGTPSAPQGGPAASGFRVPPSRDPRLAARNAAASPATPHAQTLSPVSQQDARMPHRDPRLKGSAQSSGEQTPAARREPEASPLAEFLPVAAAVQSQAEQQPDAEQPDSEVGQAVWALEGAHLAGDEERGRLQEALLETGPACQPQDCDAAPGTLGPFPDLLEPAHASGTGPEEGTSAPEDAMACPGWQVEAFLNDMGSDEEPGRQTAAGSGPRRTQELPCKEMQQDQDGQEASAWLKGQGVGLAEAVECVEQLCADLDLERGLERTSAPTHDPDSLPAAEPANDTHNDAHNEDLSRDVPCPMPLENAALLQLSSTSALRPPLEERQDGNASQQEPSTAGKQQPPKKAPAAVHSPSASHRTEFPVGLAGSSLPATRPATPKAPFHAAVSTQERSSASGQCRTLTSHTQRPRQAPPQHASQEAANSPGRQPQHAARPAHTPSRFKGEAHSGGVASRPADSAGAALDRCDEALSLPHDTEVEATEDAAGTAAEQEQASGSGAPAADAGEWGGVEPSAGEQQSDLGAADGLGRQKKGRRSGAGASEQQAVGSTHSDGSWGVEQKSQGKKRKQASAPVEPAKKRPASSQADLTAKQEQQLQAIKAEVAPDVNLQVSRTGRVRVKPLAFWANQRLSRDALAIDQGFSDQLAQQCQSFVQQPKPRSSPTNGSAAAAKAPSSGHSNPPSSPTPKSAAPQKGRKMVEGVSKGLKRPAVQPPEAARPPIKKPKPVNSGTTGKKPTGEKDGGAEEPQAVEYSSKDKLAVTGQRGQNQSPAEPVAAAAVSNEPTEAVEDPPAASGPSKGRTLGIQAQLEALSQRQHASPAADKGVGKAKAQQKGKPGSKPSGTRGGQSKQQSSGSRAATEEGTAAGTAADSGGGRDGGAAAAEKQRPGLRRLRKATAAESPREDAAELAAAARDLEDYEDDAQELSAAQLLAQRFSPAGKGEGKKAKATKAKRGDADGSSGACGLDTPDRQGDTSAAATEVATPVRGPQGDDEEEDADGWTQTQRDALQRAHAEEDPTGNAFWQRVAQQVPGKDAQQCFSKFWAGNPTPAPSRAAGPRAYLDAAAASSPLAPPARTTAAGNARKLPAAATRKWARQVRWQERASQDGAASEAAADGNAADGKSRPALNPHLVAAMQRAQRTDKYIDAIIRKRGNPQRWQSGSMANGSGRSQAESAPAEVSRRPALVDSTVAAIASSAQTMPESDDESEQDEYWSGDESDG</sequence>
<feature type="compositionally biased region" description="Low complexity" evidence="1">
    <location>
        <begin position="1347"/>
        <end position="1362"/>
    </location>
</feature>
<dbReference type="OrthoDB" id="552191at2759"/>
<dbReference type="EMBL" id="AGSI01000002">
    <property type="protein sequence ID" value="EIE26666.1"/>
    <property type="molecule type" value="Genomic_DNA"/>
</dbReference>
<keyword evidence="3" id="KW-1185">Reference proteome</keyword>
<feature type="region of interest" description="Disordered" evidence="1">
    <location>
        <begin position="440"/>
        <end position="476"/>
    </location>
</feature>
<feature type="region of interest" description="Disordered" evidence="1">
    <location>
        <begin position="509"/>
        <end position="545"/>
    </location>
</feature>
<feature type="compositionally biased region" description="Polar residues" evidence="1">
    <location>
        <begin position="66"/>
        <end position="80"/>
    </location>
</feature>
<dbReference type="STRING" id="574566.I0Z7P7"/>
<evidence type="ECO:0000256" key="1">
    <source>
        <dbReference type="SAM" id="MobiDB-lite"/>
    </source>
</evidence>
<name>I0Z7P7_COCSC</name>
<feature type="region of interest" description="Disordered" evidence="1">
    <location>
        <begin position="891"/>
        <end position="1373"/>
    </location>
</feature>
<feature type="compositionally biased region" description="Polar residues" evidence="1">
    <location>
        <begin position="179"/>
        <end position="188"/>
    </location>
</feature>
<feature type="compositionally biased region" description="Basic and acidic residues" evidence="1">
    <location>
        <begin position="527"/>
        <end position="540"/>
    </location>
</feature>
<reference evidence="2 3" key="1">
    <citation type="journal article" date="2012" name="Genome Biol.">
        <title>The genome of the polar eukaryotic microalga coccomyxa subellipsoidea reveals traits of cold adaptation.</title>
        <authorList>
            <person name="Blanc G."/>
            <person name="Agarkova I."/>
            <person name="Grimwood J."/>
            <person name="Kuo A."/>
            <person name="Brueggeman A."/>
            <person name="Dunigan D."/>
            <person name="Gurnon J."/>
            <person name="Ladunga I."/>
            <person name="Lindquist E."/>
            <person name="Lucas S."/>
            <person name="Pangilinan J."/>
            <person name="Proschold T."/>
            <person name="Salamov A."/>
            <person name="Schmutz J."/>
            <person name="Weeks D."/>
            <person name="Yamada T."/>
            <person name="Claverie J.M."/>
            <person name="Grigoriev I."/>
            <person name="Van Etten J."/>
            <person name="Lomsadze A."/>
            <person name="Borodovsky M."/>
        </authorList>
    </citation>
    <scope>NUCLEOTIDE SEQUENCE [LARGE SCALE GENOMIC DNA]</scope>
    <source>
        <strain evidence="2 3">C-169</strain>
    </source>
</reference>
<organism evidence="2 3">
    <name type="scientific">Coccomyxa subellipsoidea (strain C-169)</name>
    <name type="common">Green microalga</name>
    <dbReference type="NCBI Taxonomy" id="574566"/>
    <lineage>
        <taxon>Eukaryota</taxon>
        <taxon>Viridiplantae</taxon>
        <taxon>Chlorophyta</taxon>
        <taxon>core chlorophytes</taxon>
        <taxon>Trebouxiophyceae</taxon>
        <taxon>Trebouxiophyceae incertae sedis</taxon>
        <taxon>Coccomyxaceae</taxon>
        <taxon>Coccomyxa</taxon>
        <taxon>Coccomyxa subellipsoidea</taxon>
    </lineage>
</organism>
<feature type="compositionally biased region" description="Low complexity" evidence="1">
    <location>
        <begin position="1009"/>
        <end position="1024"/>
    </location>
</feature>
<feature type="compositionally biased region" description="Polar residues" evidence="1">
    <location>
        <begin position="1398"/>
        <end position="1415"/>
    </location>
</feature>
<gene>
    <name evidence="2" type="ORF">COCSUDRAFT_59186</name>
</gene>
<feature type="compositionally biased region" description="Low complexity" evidence="1">
    <location>
        <begin position="904"/>
        <end position="934"/>
    </location>
</feature>
<feature type="compositionally biased region" description="Acidic residues" evidence="1">
    <location>
        <begin position="1444"/>
        <end position="1462"/>
    </location>
</feature>
<feature type="compositionally biased region" description="Polar residues" evidence="1">
    <location>
        <begin position="891"/>
        <end position="903"/>
    </location>
</feature>
<dbReference type="Gene3D" id="1.10.10.60">
    <property type="entry name" value="Homeodomain-like"/>
    <property type="match status" value="1"/>
</dbReference>
<feature type="compositionally biased region" description="Polar residues" evidence="1">
    <location>
        <begin position="631"/>
        <end position="650"/>
    </location>
</feature>
<feature type="compositionally biased region" description="Polar residues" evidence="1">
    <location>
        <begin position="660"/>
        <end position="671"/>
    </location>
</feature>
<protein>
    <recommendedName>
        <fullName evidence="4">Myb-like domain-containing protein</fullName>
    </recommendedName>
</protein>
<dbReference type="RefSeq" id="XP_005651210.1">
    <property type="nucleotide sequence ID" value="XM_005651153.1"/>
</dbReference>
<feature type="compositionally biased region" description="Low complexity" evidence="1">
    <location>
        <begin position="271"/>
        <end position="284"/>
    </location>
</feature>
<feature type="region of interest" description="Disordered" evidence="1">
    <location>
        <begin position="236"/>
        <end position="324"/>
    </location>
</feature>
<feature type="compositionally biased region" description="Low complexity" evidence="1">
    <location>
        <begin position="591"/>
        <end position="601"/>
    </location>
</feature>
<comment type="caution">
    <text evidence="2">The sequence shown here is derived from an EMBL/GenBank/DDBJ whole genome shotgun (WGS) entry which is preliminary data.</text>
</comment>
<feature type="compositionally biased region" description="Polar residues" evidence="1">
    <location>
        <begin position="572"/>
        <end position="584"/>
    </location>
</feature>
<feature type="compositionally biased region" description="Polar residues" evidence="1">
    <location>
        <begin position="785"/>
        <end position="796"/>
    </location>
</feature>
<feature type="region of interest" description="Disordered" evidence="1">
    <location>
        <begin position="1393"/>
        <end position="1462"/>
    </location>
</feature>
<feature type="compositionally biased region" description="Low complexity" evidence="1">
    <location>
        <begin position="727"/>
        <end position="749"/>
    </location>
</feature>
<dbReference type="GeneID" id="17044676"/>
<feature type="compositionally biased region" description="Polar residues" evidence="1">
    <location>
        <begin position="285"/>
        <end position="294"/>
    </location>
</feature>
<evidence type="ECO:0000313" key="3">
    <source>
        <dbReference type="Proteomes" id="UP000007264"/>
    </source>
</evidence>
<feature type="compositionally biased region" description="Basic and acidic residues" evidence="1">
    <location>
        <begin position="458"/>
        <end position="468"/>
    </location>
</feature>
<feature type="region of interest" description="Disordered" evidence="1">
    <location>
        <begin position="49"/>
        <end position="80"/>
    </location>
</feature>
<proteinExistence type="predicted"/>
<feature type="compositionally biased region" description="Low complexity" evidence="1">
    <location>
        <begin position="1061"/>
        <end position="1112"/>
    </location>
</feature>
<evidence type="ECO:0008006" key="4">
    <source>
        <dbReference type="Google" id="ProtNLM"/>
    </source>
</evidence>
<feature type="compositionally biased region" description="Low complexity" evidence="1">
    <location>
        <begin position="1166"/>
        <end position="1175"/>
    </location>
</feature>
<dbReference type="KEGG" id="csl:COCSUDRAFT_59186"/>
<feature type="region of interest" description="Disordered" evidence="1">
    <location>
        <begin position="565"/>
        <end position="837"/>
    </location>
</feature>
<feature type="region of interest" description="Disordered" evidence="1">
    <location>
        <begin position="178"/>
        <end position="199"/>
    </location>
</feature>